<feature type="compositionally biased region" description="Basic residues" evidence="1">
    <location>
        <begin position="322"/>
        <end position="335"/>
    </location>
</feature>
<dbReference type="AlphaFoldDB" id="A0AAJ7NAG6"/>
<organism evidence="3 4">
    <name type="scientific">Ceratina calcarata</name>
    <dbReference type="NCBI Taxonomy" id="156304"/>
    <lineage>
        <taxon>Eukaryota</taxon>
        <taxon>Metazoa</taxon>
        <taxon>Ecdysozoa</taxon>
        <taxon>Arthropoda</taxon>
        <taxon>Hexapoda</taxon>
        <taxon>Insecta</taxon>
        <taxon>Pterygota</taxon>
        <taxon>Neoptera</taxon>
        <taxon>Endopterygota</taxon>
        <taxon>Hymenoptera</taxon>
        <taxon>Apocrita</taxon>
        <taxon>Aculeata</taxon>
        <taxon>Apoidea</taxon>
        <taxon>Anthophila</taxon>
        <taxon>Apidae</taxon>
        <taxon>Ceratina</taxon>
        <taxon>Zadontomerus</taxon>
    </lineage>
</organism>
<feature type="region of interest" description="Disordered" evidence="1">
    <location>
        <begin position="311"/>
        <end position="347"/>
    </location>
</feature>
<gene>
    <name evidence="4" type="primary">LOC108628311</name>
</gene>
<dbReference type="KEGG" id="ccal:108628311"/>
<dbReference type="InterPro" id="IPR031961">
    <property type="entry name" value="DUF4780"/>
</dbReference>
<evidence type="ECO:0000256" key="1">
    <source>
        <dbReference type="SAM" id="MobiDB-lite"/>
    </source>
</evidence>
<dbReference type="RefSeq" id="XP_017885627.1">
    <property type="nucleotide sequence ID" value="XM_018030138.2"/>
</dbReference>
<feature type="compositionally biased region" description="Polar residues" evidence="1">
    <location>
        <begin position="244"/>
        <end position="255"/>
    </location>
</feature>
<dbReference type="Pfam" id="PF16012">
    <property type="entry name" value="DUF4780"/>
    <property type="match status" value="1"/>
</dbReference>
<sequence>MEYIEARKRKSLEFVQPEFPTFFRKNGGILLTCNTEVTVKWIKVAIKFIKLKSGCELTIEDKTALDNRFSVEGRGTHSRFTGANILNEIQKFNNDIDISRWKITREKPTRSGLIITIEMEGRSVGILKRRRNRLALDQNGIHNFTILTVTPAKNTRQTRPPTVVEITEDDFVNVPKEGAEQVKTTVNSNASLFIKETIPQREEINPFDIAGDEYILSTNVNYYQEMEISMNNDPTINKGAPTASKPNVTLTNSPAQEKEEITSKQNVKENNTTNKDNETDFEEDLLRISLPIEEPTENTSATLKLYNRKEGNKIGNNGAQGKIKHDRNHRKHNHRNGSITSNGTIIM</sequence>
<feature type="region of interest" description="Disordered" evidence="1">
    <location>
        <begin position="240"/>
        <end position="282"/>
    </location>
</feature>
<feature type="domain" description="DUF4780" evidence="2">
    <location>
        <begin position="16"/>
        <end position="134"/>
    </location>
</feature>
<protein>
    <submittedName>
        <fullName evidence="4">Uncharacterized protein LOC108628311</fullName>
    </submittedName>
</protein>
<evidence type="ECO:0000259" key="2">
    <source>
        <dbReference type="Pfam" id="PF16012"/>
    </source>
</evidence>
<name>A0AAJ7NAG6_9HYME</name>
<accession>A0AAJ7NAG6</accession>
<feature type="compositionally biased region" description="Polar residues" evidence="1">
    <location>
        <begin position="337"/>
        <end position="347"/>
    </location>
</feature>
<keyword evidence="3" id="KW-1185">Reference proteome</keyword>
<proteinExistence type="predicted"/>
<evidence type="ECO:0000313" key="4">
    <source>
        <dbReference type="RefSeq" id="XP_017885627.1"/>
    </source>
</evidence>
<evidence type="ECO:0000313" key="3">
    <source>
        <dbReference type="Proteomes" id="UP000694925"/>
    </source>
</evidence>
<dbReference type="GeneID" id="108628311"/>
<dbReference type="Proteomes" id="UP000694925">
    <property type="component" value="Unplaced"/>
</dbReference>
<reference evidence="4" key="1">
    <citation type="submission" date="2025-08" db="UniProtKB">
        <authorList>
            <consortium name="RefSeq"/>
        </authorList>
    </citation>
    <scope>IDENTIFICATION</scope>
    <source>
        <tissue evidence="4">Whole body</tissue>
    </source>
</reference>